<protein>
    <submittedName>
        <fullName evidence="3">Uncharacterized protein</fullName>
    </submittedName>
</protein>
<feature type="transmembrane region" description="Helical" evidence="2">
    <location>
        <begin position="193"/>
        <end position="215"/>
    </location>
</feature>
<feature type="compositionally biased region" description="Basic residues" evidence="1">
    <location>
        <begin position="144"/>
        <end position="155"/>
    </location>
</feature>
<dbReference type="OrthoDB" id="4179406at2759"/>
<reference evidence="3" key="1">
    <citation type="submission" date="2020-02" db="EMBL/GenBank/DDBJ databases">
        <authorList>
            <person name="Palmer J.M."/>
        </authorList>
    </citation>
    <scope>NUCLEOTIDE SEQUENCE</scope>
    <source>
        <strain evidence="3">EPUS1.4</strain>
        <tissue evidence="3">Thallus</tissue>
    </source>
</reference>
<dbReference type="Proteomes" id="UP000606974">
    <property type="component" value="Unassembled WGS sequence"/>
</dbReference>
<feature type="region of interest" description="Disordered" evidence="1">
    <location>
        <begin position="1"/>
        <end position="155"/>
    </location>
</feature>
<feature type="compositionally biased region" description="Basic residues" evidence="1">
    <location>
        <begin position="1"/>
        <end position="10"/>
    </location>
</feature>
<proteinExistence type="predicted"/>
<gene>
    <name evidence="3" type="ORF">GJ744_007623</name>
</gene>
<keyword evidence="2" id="KW-1133">Transmembrane helix</keyword>
<evidence type="ECO:0000313" key="4">
    <source>
        <dbReference type="Proteomes" id="UP000606974"/>
    </source>
</evidence>
<keyword evidence="4" id="KW-1185">Reference proteome</keyword>
<keyword evidence="2" id="KW-0472">Membrane</keyword>
<feature type="compositionally biased region" description="Polar residues" evidence="1">
    <location>
        <begin position="98"/>
        <end position="111"/>
    </location>
</feature>
<comment type="caution">
    <text evidence="3">The sequence shown here is derived from an EMBL/GenBank/DDBJ whole genome shotgun (WGS) entry which is preliminary data.</text>
</comment>
<organism evidence="3 4">
    <name type="scientific">Endocarpon pusillum</name>
    <dbReference type="NCBI Taxonomy" id="364733"/>
    <lineage>
        <taxon>Eukaryota</taxon>
        <taxon>Fungi</taxon>
        <taxon>Dikarya</taxon>
        <taxon>Ascomycota</taxon>
        <taxon>Pezizomycotina</taxon>
        <taxon>Eurotiomycetes</taxon>
        <taxon>Chaetothyriomycetidae</taxon>
        <taxon>Verrucariales</taxon>
        <taxon>Verrucariaceae</taxon>
        <taxon>Endocarpon</taxon>
    </lineage>
</organism>
<name>A0A8H7AR22_9EURO</name>
<evidence type="ECO:0000313" key="3">
    <source>
        <dbReference type="EMBL" id="KAF7509585.1"/>
    </source>
</evidence>
<keyword evidence="2" id="KW-0812">Transmembrane</keyword>
<dbReference type="AlphaFoldDB" id="A0A8H7AR22"/>
<sequence length="533" mass="60064">MSPGPKHRRSSMVIHQTNIAGTAPPEEPNPDHATSEVSTTRDSDRQTILSDFEPQDAGTPPDAPEADPDALPVDLMDGSPVSNASQAEPDIPEGEPDSPQSQSDARASQIISIEDITPYETTSRRSISRDTTLGLTSSYDTPKRGRTRLGRRSRSNFAKVKRSQSAFAQSSLLSAICSDTLKLPRATYHYWKWLVLLYILWLLFSHLSAAVYMTITEKFEPICSLPLVGQKLPMCHHQFEAPIKATSPTRISTTEQQIENVVDLAKESYGVGKNILRKEFAVRDLRVRVRYSKLRFKNEFLEEMDVLIPLSRNTSDGLTKFAVRVSGLSSSAVSASRFAVNTLRDIIVQRKNPPSLSQILASSLMPFSAFNPIYETELEIRDVLMRSITQVNVRLGSLIDLASSNLDNLEKILDILAEIRGLEEQEHQHTPQKAALAELWLWLARHDDFEIYKSHHTLLTDITVFYKTALDVVRVTVQTLQKMRSDLDEYHDLHTSPPTAWRDVPLQVTIDTMNDSVRRLESGKKQLEGMWRF</sequence>
<dbReference type="EMBL" id="JAACFV010000039">
    <property type="protein sequence ID" value="KAF7509585.1"/>
    <property type="molecule type" value="Genomic_DNA"/>
</dbReference>
<evidence type="ECO:0000256" key="1">
    <source>
        <dbReference type="SAM" id="MobiDB-lite"/>
    </source>
</evidence>
<feature type="compositionally biased region" description="Basic and acidic residues" evidence="1">
    <location>
        <begin position="29"/>
        <end position="45"/>
    </location>
</feature>
<accession>A0A8H7AR22</accession>
<evidence type="ECO:0000256" key="2">
    <source>
        <dbReference type="SAM" id="Phobius"/>
    </source>
</evidence>